<accession>A0A9R1TTI9</accession>
<evidence type="ECO:0000256" key="2">
    <source>
        <dbReference type="SAM" id="Phobius"/>
    </source>
</evidence>
<protein>
    <submittedName>
        <fullName evidence="4">Uncharacterized protein</fullName>
    </submittedName>
</protein>
<keyword evidence="2" id="KW-0812">Transmembrane</keyword>
<dbReference type="RefSeq" id="XP_011314661.1">
    <property type="nucleotide sequence ID" value="XM_011316359.1"/>
</dbReference>
<feature type="transmembrane region" description="Helical" evidence="2">
    <location>
        <begin position="42"/>
        <end position="61"/>
    </location>
</feature>
<keyword evidence="2" id="KW-1133">Transmembrane helix</keyword>
<evidence type="ECO:0000256" key="1">
    <source>
        <dbReference type="SAM" id="MobiDB-lite"/>
    </source>
</evidence>
<evidence type="ECO:0000313" key="3">
    <source>
        <dbReference type="Proteomes" id="UP000694866"/>
    </source>
</evidence>
<organism evidence="3 4">
    <name type="scientific">Fopius arisanus</name>
    <dbReference type="NCBI Taxonomy" id="64838"/>
    <lineage>
        <taxon>Eukaryota</taxon>
        <taxon>Metazoa</taxon>
        <taxon>Ecdysozoa</taxon>
        <taxon>Arthropoda</taxon>
        <taxon>Hexapoda</taxon>
        <taxon>Insecta</taxon>
        <taxon>Pterygota</taxon>
        <taxon>Neoptera</taxon>
        <taxon>Endopterygota</taxon>
        <taxon>Hymenoptera</taxon>
        <taxon>Apocrita</taxon>
        <taxon>Ichneumonoidea</taxon>
        <taxon>Braconidae</taxon>
        <taxon>Opiinae</taxon>
        <taxon>Fopius</taxon>
    </lineage>
</organism>
<dbReference type="OrthoDB" id="7694229at2759"/>
<feature type="region of interest" description="Disordered" evidence="1">
    <location>
        <begin position="91"/>
        <end position="129"/>
    </location>
</feature>
<reference evidence="4" key="1">
    <citation type="submission" date="2025-08" db="UniProtKB">
        <authorList>
            <consortium name="RefSeq"/>
        </authorList>
    </citation>
    <scope>IDENTIFICATION</scope>
    <source>
        <strain evidence="4">USDA-PBARC FA_bdor</strain>
        <tissue evidence="4">Whole organism</tissue>
    </source>
</reference>
<proteinExistence type="predicted"/>
<dbReference type="GeneID" id="105273753"/>
<dbReference type="KEGG" id="fas:105273753"/>
<feature type="compositionally biased region" description="Basic and acidic residues" evidence="1">
    <location>
        <begin position="100"/>
        <end position="114"/>
    </location>
</feature>
<evidence type="ECO:0000313" key="4">
    <source>
        <dbReference type="RefSeq" id="XP_011314661.1"/>
    </source>
</evidence>
<keyword evidence="3" id="KW-1185">Reference proteome</keyword>
<name>A0A9R1TTI9_9HYME</name>
<sequence>MHPKISGHMGERKTAYKKSQREFRLLSRLFFFYNTWTRAKMSIAQVWIMLVIVIGSVVCLYKPSGWRPSGKSFRAHESAYQSNDYNYRIDNSYGSPTGPSEHEDITTTTERNREATTPSDESQEDSQSNPALAIANSFAFNRPVYVYTGFPLQPAFTYFK</sequence>
<dbReference type="Proteomes" id="UP000694866">
    <property type="component" value="Unplaced"/>
</dbReference>
<keyword evidence="2" id="KW-0472">Membrane</keyword>
<gene>
    <name evidence="4" type="primary">LOC105273753</name>
</gene>
<dbReference type="AlphaFoldDB" id="A0A9R1TTI9"/>